<dbReference type="OrthoDB" id="2963168at2759"/>
<dbReference type="PANTHER" id="PTHR14187">
    <property type="entry name" value="ALPHA KINASE/ELONGATION FACTOR 2 KINASE"/>
    <property type="match status" value="1"/>
</dbReference>
<dbReference type="Proteomes" id="UP000001194">
    <property type="component" value="Unassembled WGS sequence"/>
</dbReference>
<dbReference type="HOGENOM" id="CLU_009958_4_2_1"/>
<dbReference type="InParanoid" id="B0DCB0"/>
<organism evidence="2">
    <name type="scientific">Laccaria bicolor (strain S238N-H82 / ATCC MYA-4686)</name>
    <name type="common">Bicoloured deceiver</name>
    <name type="synonym">Laccaria laccata var. bicolor</name>
    <dbReference type="NCBI Taxonomy" id="486041"/>
    <lineage>
        <taxon>Eukaryota</taxon>
        <taxon>Fungi</taxon>
        <taxon>Dikarya</taxon>
        <taxon>Basidiomycota</taxon>
        <taxon>Agaricomycotina</taxon>
        <taxon>Agaricomycetes</taxon>
        <taxon>Agaricomycetidae</taxon>
        <taxon>Agaricales</taxon>
        <taxon>Agaricineae</taxon>
        <taxon>Hydnangiaceae</taxon>
        <taxon>Laccaria</taxon>
    </lineage>
</organism>
<proteinExistence type="predicted"/>
<dbReference type="PANTHER" id="PTHR14187:SF5">
    <property type="entry name" value="HEAT SHOCK 70 KDA PROTEIN 12A"/>
    <property type="match status" value="1"/>
</dbReference>
<reference evidence="1 2" key="1">
    <citation type="journal article" date="2008" name="Nature">
        <title>The genome of Laccaria bicolor provides insights into mycorrhizal symbiosis.</title>
        <authorList>
            <person name="Martin F."/>
            <person name="Aerts A."/>
            <person name="Ahren D."/>
            <person name="Brun A."/>
            <person name="Danchin E.G.J."/>
            <person name="Duchaussoy F."/>
            <person name="Gibon J."/>
            <person name="Kohler A."/>
            <person name="Lindquist E."/>
            <person name="Pereda V."/>
            <person name="Salamov A."/>
            <person name="Shapiro H.J."/>
            <person name="Wuyts J."/>
            <person name="Blaudez D."/>
            <person name="Buee M."/>
            <person name="Brokstein P."/>
            <person name="Canbaeck B."/>
            <person name="Cohen D."/>
            <person name="Courty P.E."/>
            <person name="Coutinho P.M."/>
            <person name="Delaruelle C."/>
            <person name="Detter J.C."/>
            <person name="Deveau A."/>
            <person name="DiFazio S."/>
            <person name="Duplessis S."/>
            <person name="Fraissinet-Tachet L."/>
            <person name="Lucic E."/>
            <person name="Frey-Klett P."/>
            <person name="Fourrey C."/>
            <person name="Feussner I."/>
            <person name="Gay G."/>
            <person name="Grimwood J."/>
            <person name="Hoegger P.J."/>
            <person name="Jain P."/>
            <person name="Kilaru S."/>
            <person name="Labbe J."/>
            <person name="Lin Y.C."/>
            <person name="Legue V."/>
            <person name="Le Tacon F."/>
            <person name="Marmeisse R."/>
            <person name="Melayah D."/>
            <person name="Montanini B."/>
            <person name="Muratet M."/>
            <person name="Nehls U."/>
            <person name="Niculita-Hirzel H."/>
            <person name="Oudot-Le Secq M.P."/>
            <person name="Peter M."/>
            <person name="Quesneville H."/>
            <person name="Rajashekar B."/>
            <person name="Reich M."/>
            <person name="Rouhier N."/>
            <person name="Schmutz J."/>
            <person name="Yin T."/>
            <person name="Chalot M."/>
            <person name="Henrissat B."/>
            <person name="Kuees U."/>
            <person name="Lucas S."/>
            <person name="Van de Peer Y."/>
            <person name="Podila G.K."/>
            <person name="Polle A."/>
            <person name="Pukkila P.J."/>
            <person name="Richardson P.M."/>
            <person name="Rouze P."/>
            <person name="Sanders I.R."/>
            <person name="Stajich J.E."/>
            <person name="Tunlid A."/>
            <person name="Tuskan G."/>
            <person name="Grigoriev I.V."/>
        </authorList>
    </citation>
    <scope>NUCLEOTIDE SEQUENCE [LARGE SCALE GENOMIC DNA]</scope>
    <source>
        <strain evidence="2">S238N-H82 / ATCC MYA-4686</strain>
    </source>
</reference>
<evidence type="ECO:0000313" key="2">
    <source>
        <dbReference type="Proteomes" id="UP000001194"/>
    </source>
</evidence>
<protein>
    <submittedName>
        <fullName evidence="1">Predicted protein</fullName>
    </submittedName>
</protein>
<keyword evidence="2" id="KW-1185">Reference proteome</keyword>
<name>B0DCB0_LACBS</name>
<evidence type="ECO:0000313" key="1">
    <source>
        <dbReference type="EMBL" id="EDR07698.1"/>
    </source>
</evidence>
<dbReference type="Gene3D" id="3.30.420.40">
    <property type="match status" value="1"/>
</dbReference>
<dbReference type="GeneID" id="6077093"/>
<dbReference type="InterPro" id="IPR043129">
    <property type="entry name" value="ATPase_NBD"/>
</dbReference>
<dbReference type="EMBL" id="DS547103">
    <property type="protein sequence ID" value="EDR07698.1"/>
    <property type="molecule type" value="Genomic_DNA"/>
</dbReference>
<dbReference type="AlphaFoldDB" id="B0DCB0"/>
<dbReference type="CDD" id="cd10170">
    <property type="entry name" value="ASKHA_NBD_HSP70"/>
    <property type="match status" value="1"/>
</dbReference>
<dbReference type="SUPFAM" id="SSF53067">
    <property type="entry name" value="Actin-like ATPase domain"/>
    <property type="match status" value="2"/>
</dbReference>
<dbReference type="RefSeq" id="XP_001881487.1">
    <property type="nucleotide sequence ID" value="XM_001881452.1"/>
</dbReference>
<dbReference type="KEGG" id="lbc:LACBIDRAFT_298124"/>
<gene>
    <name evidence="1" type="ORF">LACBIDRAFT_298124</name>
</gene>
<accession>B0DCB0</accession>
<dbReference type="STRING" id="486041.B0DCB0"/>
<sequence length="623" mass="69262">MICASYNGPGRKLILAFDIGTTFSGISYSILDPGQVPEIKGVTRFPADELGNGSSKIPTVIYYDRHGKVRAVGAEALRESVQDIAMSEGWVKAEWFKLHLRPSPEESMHVGSELPPLPLNKSCIEVFADFLTYLFQCALRFIKDAHANGENLWSSVQKDIHFVLSHPNGWEGFQQSQMRKAAVLAGLISDTPDEHARITFVTEGEASLHFAIQNGLSAQDIKARTVMLCMGLPLTLLQEGDGVIIVDAGGGTIDVSTYGKSANKVAFEEIAAPECHFHGSIFVTVHARLFLSEHLAESPFIDDLDDIVRCFDSTTKLRFRSEYEPEYIKFGSTKENDPDLGIRFGQLKLAGSDICTFFQPSVECIVNAILEQRKSAKGRISHVALVGGFAASNWLSSEVQRSLEPFHLNIFRPDTRVYVYVIDHDNSFSYLTNSNKAVSDGAVSFHLNSIVRSRISKVAYGIHCDPYYDGTNTEHLKRSSSSYQGHSGAYQIPKGFSNILPAKTAVSDKTEIRRGYIRDSQTKYTELHEGILCYRGELPQPEWLDVDADMYKPVCDITADISRMKQSPLPRIDGTGGKYYSVNYDVILLFGLTELQAQVAWEEDGVEKRYARSLDIISRTSGF</sequence>